<keyword evidence="7" id="KW-0862">Zinc</keyword>
<dbReference type="PANTHER" id="PTHR46539">
    <property type="entry name" value="E3 UBIQUITIN-PROTEIN LIGASE ATL42"/>
    <property type="match status" value="1"/>
</dbReference>
<evidence type="ECO:0000256" key="2">
    <source>
        <dbReference type="ARBA" id="ARBA00004906"/>
    </source>
</evidence>
<keyword evidence="15" id="KW-1185">Reference proteome</keyword>
<keyword evidence="9 12" id="KW-0472">Membrane</keyword>
<evidence type="ECO:0000256" key="8">
    <source>
        <dbReference type="ARBA" id="ARBA00022989"/>
    </source>
</evidence>
<evidence type="ECO:0000256" key="5">
    <source>
        <dbReference type="ARBA" id="ARBA00022771"/>
    </source>
</evidence>
<dbReference type="GO" id="GO:0051603">
    <property type="term" value="P:proteolysis involved in protein catabolic process"/>
    <property type="evidence" value="ECO:0007669"/>
    <property type="project" value="UniProtKB-ARBA"/>
</dbReference>
<dbReference type="UniPathway" id="UPA00143"/>
<dbReference type="GO" id="GO:0008270">
    <property type="term" value="F:zinc ion binding"/>
    <property type="evidence" value="ECO:0007669"/>
    <property type="project" value="UniProtKB-KW"/>
</dbReference>
<accession>S8B2A9</accession>
<evidence type="ECO:0000256" key="4">
    <source>
        <dbReference type="ARBA" id="ARBA00022723"/>
    </source>
</evidence>
<gene>
    <name evidence="14" type="ORF">PDE_03498</name>
</gene>
<keyword evidence="5 10" id="KW-0863">Zinc-finger</keyword>
<dbReference type="Pfam" id="PF12678">
    <property type="entry name" value="zf-rbx1"/>
    <property type="match status" value="1"/>
</dbReference>
<dbReference type="InterPro" id="IPR013083">
    <property type="entry name" value="Znf_RING/FYVE/PHD"/>
</dbReference>
<organism evidence="14 15">
    <name type="scientific">Penicillium oxalicum (strain 114-2 / CGMCC 5302)</name>
    <name type="common">Penicillium decumbens</name>
    <dbReference type="NCBI Taxonomy" id="933388"/>
    <lineage>
        <taxon>Eukaryota</taxon>
        <taxon>Fungi</taxon>
        <taxon>Dikarya</taxon>
        <taxon>Ascomycota</taxon>
        <taxon>Pezizomycotina</taxon>
        <taxon>Eurotiomycetes</taxon>
        <taxon>Eurotiomycetidae</taxon>
        <taxon>Eurotiales</taxon>
        <taxon>Aspergillaceae</taxon>
        <taxon>Penicillium</taxon>
    </lineage>
</organism>
<evidence type="ECO:0000256" key="1">
    <source>
        <dbReference type="ARBA" id="ARBA00004370"/>
    </source>
</evidence>
<keyword evidence="6" id="KW-0833">Ubl conjugation pathway</keyword>
<keyword evidence="3 12" id="KW-0812">Transmembrane</keyword>
<dbReference type="SMART" id="SM00184">
    <property type="entry name" value="RING"/>
    <property type="match status" value="1"/>
</dbReference>
<dbReference type="STRING" id="933388.S8B2A9"/>
<dbReference type="SUPFAM" id="SSF57850">
    <property type="entry name" value="RING/U-box"/>
    <property type="match status" value="1"/>
</dbReference>
<comment type="pathway">
    <text evidence="2">Protein modification; protein ubiquitination.</text>
</comment>
<evidence type="ECO:0000256" key="3">
    <source>
        <dbReference type="ARBA" id="ARBA00022692"/>
    </source>
</evidence>
<feature type="transmembrane region" description="Helical" evidence="12">
    <location>
        <begin position="133"/>
        <end position="156"/>
    </location>
</feature>
<dbReference type="AlphaFoldDB" id="S8B2A9"/>
<dbReference type="GO" id="GO:0016020">
    <property type="term" value="C:membrane"/>
    <property type="evidence" value="ECO:0007669"/>
    <property type="project" value="UniProtKB-SubCell"/>
</dbReference>
<dbReference type="GO" id="GO:0016567">
    <property type="term" value="P:protein ubiquitination"/>
    <property type="evidence" value="ECO:0007669"/>
    <property type="project" value="UniProtKB-UniPathway"/>
</dbReference>
<dbReference type="Gene3D" id="3.30.40.10">
    <property type="entry name" value="Zinc/RING finger domain, C3HC4 (zinc finger)"/>
    <property type="match status" value="1"/>
</dbReference>
<dbReference type="PANTHER" id="PTHR46539:SF1">
    <property type="entry name" value="E3 UBIQUITIN-PROTEIN LIGASE ATL42"/>
    <property type="match status" value="1"/>
</dbReference>
<comment type="subcellular location">
    <subcellularLocation>
        <location evidence="1">Membrane</location>
    </subcellularLocation>
</comment>
<evidence type="ECO:0000313" key="15">
    <source>
        <dbReference type="Proteomes" id="UP000019376"/>
    </source>
</evidence>
<evidence type="ECO:0000256" key="12">
    <source>
        <dbReference type="SAM" id="Phobius"/>
    </source>
</evidence>
<proteinExistence type="predicted"/>
<evidence type="ECO:0000256" key="10">
    <source>
        <dbReference type="PROSITE-ProRule" id="PRU00175"/>
    </source>
</evidence>
<dbReference type="eggNOG" id="ENOG502SDNG">
    <property type="taxonomic scope" value="Eukaryota"/>
</dbReference>
<dbReference type="InterPro" id="IPR001841">
    <property type="entry name" value="Znf_RING"/>
</dbReference>
<dbReference type="PROSITE" id="PS50089">
    <property type="entry name" value="ZF_RING_2"/>
    <property type="match status" value="1"/>
</dbReference>
<dbReference type="InterPro" id="IPR024766">
    <property type="entry name" value="Znf_RING_H2"/>
</dbReference>
<keyword evidence="8 12" id="KW-1133">Transmembrane helix</keyword>
<evidence type="ECO:0000256" key="11">
    <source>
        <dbReference type="SAM" id="MobiDB-lite"/>
    </source>
</evidence>
<evidence type="ECO:0000256" key="7">
    <source>
        <dbReference type="ARBA" id="ARBA00022833"/>
    </source>
</evidence>
<feature type="domain" description="RING-type" evidence="13">
    <location>
        <begin position="203"/>
        <end position="290"/>
    </location>
</feature>
<dbReference type="OrthoDB" id="8062037at2759"/>
<protein>
    <recommendedName>
        <fullName evidence="13">RING-type domain-containing protein</fullName>
    </recommendedName>
</protein>
<name>S8B2A9_PENO1</name>
<evidence type="ECO:0000256" key="9">
    <source>
        <dbReference type="ARBA" id="ARBA00023136"/>
    </source>
</evidence>
<dbReference type="CDD" id="cd16448">
    <property type="entry name" value="RING-H2"/>
    <property type="match status" value="1"/>
</dbReference>
<keyword evidence="4" id="KW-0479">Metal-binding</keyword>
<evidence type="ECO:0000256" key="6">
    <source>
        <dbReference type="ARBA" id="ARBA00022786"/>
    </source>
</evidence>
<evidence type="ECO:0000259" key="13">
    <source>
        <dbReference type="PROSITE" id="PS50089"/>
    </source>
</evidence>
<reference evidence="14 15" key="1">
    <citation type="journal article" date="2013" name="PLoS ONE">
        <title>Genomic and secretomic analyses reveal unique features of the lignocellulolytic enzyme system of Penicillium decumbens.</title>
        <authorList>
            <person name="Liu G."/>
            <person name="Zhang L."/>
            <person name="Wei X."/>
            <person name="Zou G."/>
            <person name="Qin Y."/>
            <person name="Ma L."/>
            <person name="Li J."/>
            <person name="Zheng H."/>
            <person name="Wang S."/>
            <person name="Wang C."/>
            <person name="Xun L."/>
            <person name="Zhao G.-P."/>
            <person name="Zhou Z."/>
            <person name="Qu Y."/>
        </authorList>
    </citation>
    <scope>NUCLEOTIDE SEQUENCE [LARGE SCALE GENOMIC DNA]</scope>
    <source>
        <strain evidence="15">114-2 / CGMCC 5302</strain>
    </source>
</reference>
<dbReference type="Proteomes" id="UP000019376">
    <property type="component" value="Unassembled WGS sequence"/>
</dbReference>
<evidence type="ECO:0000313" key="14">
    <source>
        <dbReference type="EMBL" id="EPS28552.1"/>
    </source>
</evidence>
<feature type="region of interest" description="Disordered" evidence="11">
    <location>
        <begin position="221"/>
        <end position="242"/>
    </location>
</feature>
<sequence>MARQERESGLFLGAVQRDVYDDSSPQIILGSTWMESWPNVVWKGTQVQRAVHIRRKFRGRIFKDCNFVLKNYPSTSRHASPPSTLRAERLVAAPPSDFLLDTVHLNLIRIRFSSADSANRSSMTGENIPRGEFIGIVIGAVVLFTLISAVPILIMWHHRRRQASRGSGDTENLEPETRESPIEQWIEGQNAGSDVAYHLHDPCPICLSSLSSTPSLLHPEPARLPHTYRKPSDSGSSTLSRVESDNHVNLGDAWRRDGAIVVLNRCHHAFHKACLVSWFEYRRYRCPICQTSYAPGQAAKY</sequence>
<dbReference type="HOGENOM" id="CLU_924702_0_0_1"/>
<dbReference type="EMBL" id="KB644411">
    <property type="protein sequence ID" value="EPS28552.1"/>
    <property type="molecule type" value="Genomic_DNA"/>
</dbReference>